<dbReference type="Gramene" id="KOM54715">
    <property type="protein sequence ID" value="KOM54715"/>
    <property type="gene ID" value="LR48_Vigan10g060700"/>
</dbReference>
<dbReference type="Proteomes" id="UP000053144">
    <property type="component" value="Chromosome 10"/>
</dbReference>
<dbReference type="AlphaFoldDB" id="A0A0L9VI21"/>
<name>A0A0L9VI21_PHAAN</name>
<evidence type="ECO:0000256" key="1">
    <source>
        <dbReference type="SAM" id="MobiDB-lite"/>
    </source>
</evidence>
<proteinExistence type="predicted"/>
<feature type="region of interest" description="Disordered" evidence="1">
    <location>
        <begin position="96"/>
        <end position="126"/>
    </location>
</feature>
<feature type="compositionally biased region" description="Acidic residues" evidence="1">
    <location>
        <begin position="115"/>
        <end position="126"/>
    </location>
</feature>
<feature type="compositionally biased region" description="Basic and acidic residues" evidence="1">
    <location>
        <begin position="96"/>
        <end position="114"/>
    </location>
</feature>
<dbReference type="EMBL" id="CM003380">
    <property type="protein sequence ID" value="KOM54715.1"/>
    <property type="molecule type" value="Genomic_DNA"/>
</dbReference>
<reference evidence="3" key="1">
    <citation type="journal article" date="2015" name="Proc. Natl. Acad. Sci. U.S.A.">
        <title>Genome sequencing of adzuki bean (Vigna angularis) provides insight into high starch and low fat accumulation and domestication.</title>
        <authorList>
            <person name="Yang K."/>
            <person name="Tian Z."/>
            <person name="Chen C."/>
            <person name="Luo L."/>
            <person name="Zhao B."/>
            <person name="Wang Z."/>
            <person name="Yu L."/>
            <person name="Li Y."/>
            <person name="Sun Y."/>
            <person name="Li W."/>
            <person name="Chen Y."/>
            <person name="Li Y."/>
            <person name="Zhang Y."/>
            <person name="Ai D."/>
            <person name="Zhao J."/>
            <person name="Shang C."/>
            <person name="Ma Y."/>
            <person name="Wu B."/>
            <person name="Wang M."/>
            <person name="Gao L."/>
            <person name="Sun D."/>
            <person name="Zhang P."/>
            <person name="Guo F."/>
            <person name="Wang W."/>
            <person name="Li Y."/>
            <person name="Wang J."/>
            <person name="Varshney R.K."/>
            <person name="Wang J."/>
            <person name="Ling H.Q."/>
            <person name="Wan P."/>
        </authorList>
    </citation>
    <scope>NUCLEOTIDE SEQUENCE</scope>
    <source>
        <strain evidence="3">cv. Jingnong 6</strain>
    </source>
</reference>
<evidence type="ECO:0000313" key="2">
    <source>
        <dbReference type="EMBL" id="KOM54715.1"/>
    </source>
</evidence>
<sequence length="126" mass="14963">MGTQFYHGNLNHLWEPHSSMDQSQFWQAAGQFENQPQEQWQQQSSLSKLDDVFQQFMQESISTQKSIEASCKRMEMQLGHMIQKLDDFRVETEVNSREDDLLIRQKNQDYRIQEEGDEEDSDDSRA</sequence>
<accession>A0A0L9VI21</accession>
<evidence type="ECO:0000313" key="3">
    <source>
        <dbReference type="Proteomes" id="UP000053144"/>
    </source>
</evidence>
<gene>
    <name evidence="2" type="ORF">LR48_Vigan10g060700</name>
</gene>
<organism evidence="2 3">
    <name type="scientific">Phaseolus angularis</name>
    <name type="common">Azuki bean</name>
    <name type="synonym">Vigna angularis</name>
    <dbReference type="NCBI Taxonomy" id="3914"/>
    <lineage>
        <taxon>Eukaryota</taxon>
        <taxon>Viridiplantae</taxon>
        <taxon>Streptophyta</taxon>
        <taxon>Embryophyta</taxon>
        <taxon>Tracheophyta</taxon>
        <taxon>Spermatophyta</taxon>
        <taxon>Magnoliopsida</taxon>
        <taxon>eudicotyledons</taxon>
        <taxon>Gunneridae</taxon>
        <taxon>Pentapetalae</taxon>
        <taxon>rosids</taxon>
        <taxon>fabids</taxon>
        <taxon>Fabales</taxon>
        <taxon>Fabaceae</taxon>
        <taxon>Papilionoideae</taxon>
        <taxon>50 kb inversion clade</taxon>
        <taxon>NPAAA clade</taxon>
        <taxon>indigoferoid/millettioid clade</taxon>
        <taxon>Phaseoleae</taxon>
        <taxon>Vigna</taxon>
    </lineage>
</organism>
<protein>
    <submittedName>
        <fullName evidence="2">Uncharacterized protein</fullName>
    </submittedName>
</protein>